<dbReference type="OrthoDB" id="7644395at2"/>
<comment type="caution">
    <text evidence="1">The sequence shown here is derived from an EMBL/GenBank/DDBJ whole genome shotgun (WGS) entry which is preliminary data.</text>
</comment>
<dbReference type="InterPro" id="IPR021508">
    <property type="entry name" value="Gp17-like"/>
</dbReference>
<dbReference type="EMBL" id="JAFBXE010000008">
    <property type="protein sequence ID" value="MBM2413299.1"/>
    <property type="molecule type" value="Genomic_DNA"/>
</dbReference>
<keyword evidence="4" id="KW-1185">Reference proteome</keyword>
<dbReference type="GeneID" id="62641257"/>
<sequence length="136" mass="14608">MSYAVAAALQGAVYQCLQTDAGLSVLVGDRVYDAVPKGRLPDLYVALGPERAVDASDKTGRGAWHEFVVSVISDDAGFQTAKEVSAAVCDALIDAALVLERGRLVALNFKRAVAQREKAGRRRIDLTFRARVEDDA</sequence>
<reference evidence="1 4" key="1">
    <citation type="submission" date="2021-01" db="EMBL/GenBank/DDBJ databases">
        <title>Diatom-associated Roseobacters Show Island Model of Population Structure.</title>
        <authorList>
            <person name="Qu L."/>
            <person name="Feng X."/>
            <person name="Chen Y."/>
            <person name="Li L."/>
            <person name="Wang X."/>
            <person name="Hu Z."/>
            <person name="Wang H."/>
            <person name="Luo H."/>
        </authorList>
    </citation>
    <scope>NUCLEOTIDE SEQUENCE</scope>
    <source>
        <strain evidence="2 4">CC28-63</strain>
        <strain evidence="1">CC28-69</strain>
    </source>
</reference>
<dbReference type="Pfam" id="PF11367">
    <property type="entry name" value="Tail_completion_gp17"/>
    <property type="match status" value="1"/>
</dbReference>
<evidence type="ECO:0000313" key="3">
    <source>
        <dbReference type="Proteomes" id="UP000755667"/>
    </source>
</evidence>
<evidence type="ECO:0000313" key="1">
    <source>
        <dbReference type="EMBL" id="MBM2413299.1"/>
    </source>
</evidence>
<dbReference type="AlphaFoldDB" id="A0A9Q2PB69"/>
<dbReference type="RefSeq" id="WP_085629670.1">
    <property type="nucleotide sequence ID" value="NZ_JAFBWU010000008.1"/>
</dbReference>
<accession>A0A9Q2PB69</accession>
<proteinExistence type="predicted"/>
<organism evidence="1 3">
    <name type="scientific">Marivita cryptomonadis</name>
    <dbReference type="NCBI Taxonomy" id="505252"/>
    <lineage>
        <taxon>Bacteria</taxon>
        <taxon>Pseudomonadati</taxon>
        <taxon>Pseudomonadota</taxon>
        <taxon>Alphaproteobacteria</taxon>
        <taxon>Rhodobacterales</taxon>
        <taxon>Roseobacteraceae</taxon>
        <taxon>Marivita</taxon>
    </lineage>
</organism>
<dbReference type="Proteomes" id="UP000755667">
    <property type="component" value="Unassembled WGS sequence"/>
</dbReference>
<dbReference type="EMBL" id="JAFBXF010000008">
    <property type="protein sequence ID" value="MBM2417967.1"/>
    <property type="molecule type" value="Genomic_DNA"/>
</dbReference>
<name>A0A9Q2PB69_9RHOB</name>
<dbReference type="InterPro" id="IPR053745">
    <property type="entry name" value="Viral_Tail_Comp_sf"/>
</dbReference>
<evidence type="ECO:0000313" key="2">
    <source>
        <dbReference type="EMBL" id="MBM2417967.1"/>
    </source>
</evidence>
<evidence type="ECO:0000313" key="4">
    <source>
        <dbReference type="Proteomes" id="UP000809440"/>
    </source>
</evidence>
<dbReference type="Gene3D" id="3.30.2000.30">
    <property type="match status" value="1"/>
</dbReference>
<protein>
    <submittedName>
        <fullName evidence="1">DUF3168 domain-containing protein</fullName>
    </submittedName>
</protein>
<gene>
    <name evidence="1" type="ORF">JQX41_13370</name>
    <name evidence="2" type="ORF">JQX48_13375</name>
</gene>
<dbReference type="Proteomes" id="UP000809440">
    <property type="component" value="Unassembled WGS sequence"/>
</dbReference>